<dbReference type="RefSeq" id="WP_302079419.1">
    <property type="nucleotide sequence ID" value="NZ_JAUKWQ010000012.1"/>
</dbReference>
<comment type="caution">
    <text evidence="2">The sequence shown here is derived from an EMBL/GenBank/DDBJ whole genome shotgun (WGS) entry which is preliminary data.</text>
</comment>
<sequence>MFNFDEANRKGKEALDAALYNYSDVTKKFQAIATETSDYSKKSVQELTSFWESLFAARSIEAVYEIQTRYAKSSYESFIAEATKLSELYTDLAKTAYKPYEAPIAKASALVATNAA</sequence>
<name>A0ABT8T375_9HYPH</name>
<reference evidence="2" key="2">
    <citation type="submission" date="2023-07" db="EMBL/GenBank/DDBJ databases">
        <authorList>
            <person name="Sun H."/>
        </authorList>
    </citation>
    <scope>NUCLEOTIDE SEQUENCE</scope>
    <source>
        <strain evidence="2">05753</strain>
    </source>
</reference>
<evidence type="ECO:0000313" key="3">
    <source>
        <dbReference type="Proteomes" id="UP001169006"/>
    </source>
</evidence>
<evidence type="ECO:0000259" key="1">
    <source>
        <dbReference type="Pfam" id="PF09361"/>
    </source>
</evidence>
<protein>
    <submittedName>
        <fullName evidence="2">Phasin family protein</fullName>
    </submittedName>
</protein>
<gene>
    <name evidence="2" type="ORF">Q2T52_23825</name>
</gene>
<keyword evidence="3" id="KW-1185">Reference proteome</keyword>
<evidence type="ECO:0000313" key="2">
    <source>
        <dbReference type="EMBL" id="MDO1585131.1"/>
    </source>
</evidence>
<dbReference type="Pfam" id="PF09361">
    <property type="entry name" value="Phasin_2"/>
    <property type="match status" value="1"/>
</dbReference>
<feature type="domain" description="Phasin" evidence="1">
    <location>
        <begin position="9"/>
        <end position="102"/>
    </location>
</feature>
<organism evidence="2 3">
    <name type="scientific">Rhizobium oryzicola</name>
    <dbReference type="NCBI Taxonomy" id="1232668"/>
    <lineage>
        <taxon>Bacteria</taxon>
        <taxon>Pseudomonadati</taxon>
        <taxon>Pseudomonadota</taxon>
        <taxon>Alphaproteobacteria</taxon>
        <taxon>Hyphomicrobiales</taxon>
        <taxon>Rhizobiaceae</taxon>
        <taxon>Rhizobium/Agrobacterium group</taxon>
        <taxon>Rhizobium</taxon>
    </lineage>
</organism>
<accession>A0ABT8T375</accession>
<reference evidence="2" key="1">
    <citation type="journal article" date="2015" name="Int. J. Syst. Evol. Microbiol.">
        <title>Rhizobium oryzicola sp. nov., potential plant-growth-promoting endophytic bacteria isolated from rice roots.</title>
        <authorList>
            <person name="Zhang X.X."/>
            <person name="Gao J.S."/>
            <person name="Cao Y.H."/>
            <person name="Sheirdil R.A."/>
            <person name="Wang X.C."/>
            <person name="Zhang L."/>
        </authorList>
    </citation>
    <scope>NUCLEOTIDE SEQUENCE</scope>
    <source>
        <strain evidence="2">05753</strain>
    </source>
</reference>
<dbReference type="EMBL" id="JAUKWQ010000012">
    <property type="protein sequence ID" value="MDO1585131.1"/>
    <property type="molecule type" value="Genomic_DNA"/>
</dbReference>
<dbReference type="Proteomes" id="UP001169006">
    <property type="component" value="Unassembled WGS sequence"/>
</dbReference>
<dbReference type="InterPro" id="IPR018968">
    <property type="entry name" value="Phasin"/>
</dbReference>
<proteinExistence type="predicted"/>